<reference evidence="3" key="1">
    <citation type="submission" date="2016-10" db="EMBL/GenBank/DDBJ databases">
        <authorList>
            <person name="Varghese N."/>
        </authorList>
    </citation>
    <scope>NUCLEOTIDE SEQUENCE [LARGE SCALE GENOMIC DNA]</scope>
    <source>
        <strain evidence="3">DSM 17980</strain>
    </source>
</reference>
<dbReference type="STRING" id="392015.SAMN05421543_1263"/>
<accession>A0A1I7L600</accession>
<sequence length="241" mass="25817">MEQRDGTRNEHGVRRDLTITGEGSLGGGAYGRVRIRGEGELHGDVDCEALCVLGNCRAEGRVDARVVDVTGTLEVAGGARGGRVLGRGVITVHDACEWELVRYRGVLTVHGACRVDRLDVRGELTVEGDLTAETCEVWGVITVDGLVNAETLELVLFGPSRAGEIGGGTVTVRPNRVPFAGDGELMVDVVEGDQVSLYRTTAKVVRGGRVTIGRGCRVDVVEYRESYEADLRAEVGEVRKV</sequence>
<dbReference type="OrthoDB" id="1730007at2"/>
<name>A0A1I7L600_9BACL</name>
<feature type="compositionally biased region" description="Basic and acidic residues" evidence="1">
    <location>
        <begin position="1"/>
        <end position="17"/>
    </location>
</feature>
<keyword evidence="3" id="KW-1185">Reference proteome</keyword>
<feature type="region of interest" description="Disordered" evidence="1">
    <location>
        <begin position="1"/>
        <end position="20"/>
    </location>
</feature>
<dbReference type="Proteomes" id="UP000183508">
    <property type="component" value="Unassembled WGS sequence"/>
</dbReference>
<evidence type="ECO:0000313" key="2">
    <source>
        <dbReference type="EMBL" id="SFV05147.1"/>
    </source>
</evidence>
<proteinExistence type="predicted"/>
<gene>
    <name evidence="2" type="ORF">SAMN05421543_1263</name>
</gene>
<organism evidence="2 3">
    <name type="scientific">Alicyclobacillus macrosporangiidus</name>
    <dbReference type="NCBI Taxonomy" id="392015"/>
    <lineage>
        <taxon>Bacteria</taxon>
        <taxon>Bacillati</taxon>
        <taxon>Bacillota</taxon>
        <taxon>Bacilli</taxon>
        <taxon>Bacillales</taxon>
        <taxon>Alicyclobacillaceae</taxon>
        <taxon>Alicyclobacillus</taxon>
    </lineage>
</organism>
<evidence type="ECO:0008006" key="4">
    <source>
        <dbReference type="Google" id="ProtNLM"/>
    </source>
</evidence>
<protein>
    <recommendedName>
        <fullName evidence="4">Protein CcmA, bactofilin family</fullName>
    </recommendedName>
</protein>
<evidence type="ECO:0000256" key="1">
    <source>
        <dbReference type="SAM" id="MobiDB-lite"/>
    </source>
</evidence>
<dbReference type="RefSeq" id="WP_074955893.1">
    <property type="nucleotide sequence ID" value="NZ_FPBV01000026.1"/>
</dbReference>
<dbReference type="AlphaFoldDB" id="A0A1I7L600"/>
<evidence type="ECO:0000313" key="3">
    <source>
        <dbReference type="Proteomes" id="UP000183508"/>
    </source>
</evidence>
<dbReference type="EMBL" id="FPBV01000026">
    <property type="protein sequence ID" value="SFV05147.1"/>
    <property type="molecule type" value="Genomic_DNA"/>
</dbReference>